<sequence>MSLDQPIEKRGRRSSRIAPDHEDSFFTPSPMHSDKNMKVQESDKRIDSQHNKDESDIYIPPWTEPYIIGVAGNSGSGKTSISQKVIQELNQPWTVLLSFDNFYKPLTPEESVKAFKNEFDFDTPTSLDLDLLVDTVKNLKKGNKTEIPVYSFAKHARTDKKTTIYGANVIIIEGIYALYDQRLLDLMDIKVYVDTDLDICLSRRLTRDILFRGRDLSGAMKQWETFVKPNAVRHVNPTMNNADLIIPRGLDNLTAINLMIKHIQKQLSIKSTLHLKRLKQLGIRKEFKIEDFAKNVTVLPNNNHTKGIHSILFNENTERSDFIFYFDRISILIIENAIDQLTNYEPITIKTGTNYEFKGIKPKEEVIAVNIIRSGDCFMNSIKKTFPEITIGKLLIQSDSLTGEPQLHTESLPKRIDLIPNKKFFLFDAQIISGAAAIMAIQVLIDHKTNPCDIVLCSYLCTEIGLRRILNVFPKVNIVIGKLSSIDEESNSTNNNEKKWYNEEGFKDTDWHFRTRFIDSLYFGTE</sequence>
<dbReference type="Gene3D" id="3.40.50.300">
    <property type="entry name" value="P-loop containing nucleotide triphosphate hydrolases"/>
    <property type="match status" value="1"/>
</dbReference>
<evidence type="ECO:0000259" key="9">
    <source>
        <dbReference type="Pfam" id="PF14681"/>
    </source>
</evidence>
<dbReference type="Gene3D" id="3.40.50.2020">
    <property type="match status" value="1"/>
</dbReference>
<evidence type="ECO:0000256" key="4">
    <source>
        <dbReference type="ARBA" id="ARBA00022741"/>
    </source>
</evidence>
<dbReference type="PANTHER" id="PTHR10285">
    <property type="entry name" value="URIDINE KINASE"/>
    <property type="match status" value="1"/>
</dbReference>
<comment type="pathway">
    <text evidence="1 6">Pyrimidine metabolism; UMP biosynthesis via salvage pathway; UMP from uridine: step 1/1.</text>
</comment>
<comment type="pathway">
    <text evidence="2 6">Pyrimidine metabolism; CTP biosynthesis via salvage pathway; CTP from cytidine: step 1/3.</text>
</comment>
<evidence type="ECO:0000256" key="6">
    <source>
        <dbReference type="RuleBase" id="RU003825"/>
    </source>
</evidence>
<dbReference type="InterPro" id="IPR000764">
    <property type="entry name" value="Uridine_kinase-like"/>
</dbReference>
<name>A0A1E4RJ79_9ASCO</name>
<dbReference type="InterPro" id="IPR029057">
    <property type="entry name" value="PRTase-like"/>
</dbReference>
<feature type="domain" description="Phosphoribulokinase/uridine kinase" evidence="8">
    <location>
        <begin position="67"/>
        <end position="254"/>
    </location>
</feature>
<proteinExistence type="inferred from homology"/>
<dbReference type="EMBL" id="KV454541">
    <property type="protein sequence ID" value="ODV67327.1"/>
    <property type="molecule type" value="Genomic_DNA"/>
</dbReference>
<evidence type="ECO:0000313" key="10">
    <source>
        <dbReference type="EMBL" id="ODV67327.1"/>
    </source>
</evidence>
<keyword evidence="4 6" id="KW-0547">Nucleotide-binding</keyword>
<protein>
    <recommendedName>
        <fullName evidence="6">Uridine kinase</fullName>
        <ecNumber evidence="6">2.7.1.48</ecNumber>
    </recommendedName>
</protein>
<dbReference type="NCBIfam" id="NF004018">
    <property type="entry name" value="PRK05480.1"/>
    <property type="match status" value="1"/>
</dbReference>
<dbReference type="CDD" id="cd02023">
    <property type="entry name" value="UMPK"/>
    <property type="match status" value="1"/>
</dbReference>
<evidence type="ECO:0000313" key="11">
    <source>
        <dbReference type="Proteomes" id="UP000095085"/>
    </source>
</evidence>
<evidence type="ECO:0000256" key="1">
    <source>
        <dbReference type="ARBA" id="ARBA00004690"/>
    </source>
</evidence>
<evidence type="ECO:0000259" key="8">
    <source>
        <dbReference type="Pfam" id="PF00485"/>
    </source>
</evidence>
<dbReference type="Proteomes" id="UP000095085">
    <property type="component" value="Unassembled WGS sequence"/>
</dbReference>
<reference evidence="11" key="1">
    <citation type="submission" date="2016-05" db="EMBL/GenBank/DDBJ databases">
        <title>Comparative genomics of biotechnologically important yeasts.</title>
        <authorList>
            <consortium name="DOE Joint Genome Institute"/>
            <person name="Riley R."/>
            <person name="Haridas S."/>
            <person name="Wolfe K.H."/>
            <person name="Lopes M.R."/>
            <person name="Hittinger C.T."/>
            <person name="Goker M."/>
            <person name="Salamov A."/>
            <person name="Wisecaver J."/>
            <person name="Long T.M."/>
            <person name="Aerts A.L."/>
            <person name="Barry K."/>
            <person name="Choi C."/>
            <person name="Clum A."/>
            <person name="Coughlan A.Y."/>
            <person name="Deshpande S."/>
            <person name="Douglass A.P."/>
            <person name="Hanson S.J."/>
            <person name="Klenk H.-P."/>
            <person name="Labutti K."/>
            <person name="Lapidus A."/>
            <person name="Lindquist E."/>
            <person name="Lipzen A."/>
            <person name="Meier-Kolthoff J.P."/>
            <person name="Ohm R.A."/>
            <person name="Otillar R.P."/>
            <person name="Pangilinan J."/>
            <person name="Peng Y."/>
            <person name="Rokas A."/>
            <person name="Rosa C.A."/>
            <person name="Scheuner C."/>
            <person name="Sibirny A.A."/>
            <person name="Slot J.C."/>
            <person name="Stielow J.B."/>
            <person name="Sun H."/>
            <person name="Kurtzman C.P."/>
            <person name="Blackwell M."/>
            <person name="Grigoriev I.V."/>
            <person name="Jeffries T.W."/>
        </authorList>
    </citation>
    <scope>NUCLEOTIDE SEQUENCE [LARGE SCALE GENOMIC DNA]</scope>
    <source>
        <strain evidence="11">NRRL Y-1933</strain>
    </source>
</reference>
<dbReference type="InterPro" id="IPR027417">
    <property type="entry name" value="P-loop_NTPase"/>
</dbReference>
<dbReference type="GO" id="GO:0044211">
    <property type="term" value="P:CTP salvage"/>
    <property type="evidence" value="ECO:0007669"/>
    <property type="project" value="UniProtKB-UniPathway"/>
</dbReference>
<evidence type="ECO:0000256" key="2">
    <source>
        <dbReference type="ARBA" id="ARBA00004784"/>
    </source>
</evidence>
<keyword evidence="3 6" id="KW-0808">Transferase</keyword>
<keyword evidence="6" id="KW-0067">ATP-binding</keyword>
<dbReference type="RefSeq" id="XP_020076394.1">
    <property type="nucleotide sequence ID" value="XM_020223590.1"/>
</dbReference>
<dbReference type="SUPFAM" id="SSF53271">
    <property type="entry name" value="PRTase-like"/>
    <property type="match status" value="1"/>
</dbReference>
<comment type="similarity">
    <text evidence="6">Belongs to the uridine kinase family.</text>
</comment>
<dbReference type="NCBIfam" id="TIGR00235">
    <property type="entry name" value="udk"/>
    <property type="match status" value="1"/>
</dbReference>
<dbReference type="EC" id="2.7.1.48" evidence="6"/>
<organism evidence="10 11">
    <name type="scientific">Hyphopichia burtonii NRRL Y-1933</name>
    <dbReference type="NCBI Taxonomy" id="984485"/>
    <lineage>
        <taxon>Eukaryota</taxon>
        <taxon>Fungi</taxon>
        <taxon>Dikarya</taxon>
        <taxon>Ascomycota</taxon>
        <taxon>Saccharomycotina</taxon>
        <taxon>Pichiomycetes</taxon>
        <taxon>Debaryomycetaceae</taxon>
        <taxon>Hyphopichia</taxon>
    </lineage>
</organism>
<dbReference type="Pfam" id="PF14681">
    <property type="entry name" value="UPRTase"/>
    <property type="match status" value="1"/>
</dbReference>
<dbReference type="InterPro" id="IPR006083">
    <property type="entry name" value="PRK/URK"/>
</dbReference>
<dbReference type="UniPathway" id="UPA00579">
    <property type="reaction ID" value="UER00640"/>
</dbReference>
<dbReference type="SUPFAM" id="SSF52540">
    <property type="entry name" value="P-loop containing nucleoside triphosphate hydrolases"/>
    <property type="match status" value="1"/>
</dbReference>
<dbReference type="FunFam" id="3.40.50.300:FF:000339">
    <property type="entry name" value="Uridine kinase"/>
    <property type="match status" value="1"/>
</dbReference>
<dbReference type="GO" id="GO:0004849">
    <property type="term" value="F:uridine kinase activity"/>
    <property type="evidence" value="ECO:0007669"/>
    <property type="project" value="UniProtKB-EC"/>
</dbReference>
<keyword evidence="5 6" id="KW-0418">Kinase</keyword>
<dbReference type="OrthoDB" id="738517at2759"/>
<feature type="region of interest" description="Disordered" evidence="7">
    <location>
        <begin position="1"/>
        <end position="56"/>
    </location>
</feature>
<feature type="compositionally biased region" description="Basic and acidic residues" evidence="7">
    <location>
        <begin position="32"/>
        <end position="55"/>
    </location>
</feature>
<comment type="catalytic activity">
    <reaction evidence="6">
        <text>uridine + ATP = UMP + ADP + H(+)</text>
        <dbReference type="Rhea" id="RHEA:16825"/>
        <dbReference type="ChEBI" id="CHEBI:15378"/>
        <dbReference type="ChEBI" id="CHEBI:16704"/>
        <dbReference type="ChEBI" id="CHEBI:30616"/>
        <dbReference type="ChEBI" id="CHEBI:57865"/>
        <dbReference type="ChEBI" id="CHEBI:456216"/>
        <dbReference type="EC" id="2.7.1.48"/>
    </reaction>
</comment>
<evidence type="ECO:0000256" key="3">
    <source>
        <dbReference type="ARBA" id="ARBA00022679"/>
    </source>
</evidence>
<dbReference type="GO" id="GO:0044206">
    <property type="term" value="P:UMP salvage"/>
    <property type="evidence" value="ECO:0007669"/>
    <property type="project" value="UniProtKB-UniPathway"/>
</dbReference>
<evidence type="ECO:0000256" key="5">
    <source>
        <dbReference type="ARBA" id="ARBA00022777"/>
    </source>
</evidence>
<dbReference type="STRING" id="984485.A0A1E4RJ79"/>
<gene>
    <name evidence="10" type="ORF">HYPBUDRAFT_6599</name>
</gene>
<evidence type="ECO:0000256" key="7">
    <source>
        <dbReference type="SAM" id="MobiDB-lite"/>
    </source>
</evidence>
<dbReference type="Pfam" id="PF00485">
    <property type="entry name" value="PRK"/>
    <property type="match status" value="1"/>
</dbReference>
<dbReference type="GO" id="GO:0043771">
    <property type="term" value="F:cytidine kinase activity"/>
    <property type="evidence" value="ECO:0007669"/>
    <property type="project" value="RHEA"/>
</dbReference>
<feature type="domain" description="Phosphoribosyltransferase" evidence="9">
    <location>
        <begin position="301"/>
        <end position="483"/>
    </location>
</feature>
<dbReference type="AlphaFoldDB" id="A0A1E4RJ79"/>
<dbReference type="GO" id="GO:0005524">
    <property type="term" value="F:ATP binding"/>
    <property type="evidence" value="ECO:0007669"/>
    <property type="project" value="UniProtKB-KW"/>
</dbReference>
<dbReference type="UniPathway" id="UPA00574">
    <property type="reaction ID" value="UER00637"/>
</dbReference>
<dbReference type="PRINTS" id="PR00988">
    <property type="entry name" value="URIDINKINASE"/>
</dbReference>
<keyword evidence="11" id="KW-1185">Reference proteome</keyword>
<accession>A0A1E4RJ79</accession>
<dbReference type="GeneID" id="30998139"/>
<comment type="catalytic activity">
    <reaction evidence="6">
        <text>cytidine + ATP = CMP + ADP + H(+)</text>
        <dbReference type="Rhea" id="RHEA:24674"/>
        <dbReference type="ChEBI" id="CHEBI:15378"/>
        <dbReference type="ChEBI" id="CHEBI:17562"/>
        <dbReference type="ChEBI" id="CHEBI:30616"/>
        <dbReference type="ChEBI" id="CHEBI:60377"/>
        <dbReference type="ChEBI" id="CHEBI:456216"/>
        <dbReference type="EC" id="2.7.1.48"/>
    </reaction>
</comment>
<dbReference type="InterPro" id="IPR000836">
    <property type="entry name" value="PRTase_dom"/>
</dbReference>